<evidence type="ECO:0000256" key="3">
    <source>
        <dbReference type="ARBA" id="ARBA00022559"/>
    </source>
</evidence>
<dbReference type="PANTHER" id="PTHR10681">
    <property type="entry name" value="THIOREDOXIN PEROXIDASE"/>
    <property type="match status" value="1"/>
</dbReference>
<evidence type="ECO:0000256" key="7">
    <source>
        <dbReference type="ARBA" id="ARBA00023284"/>
    </source>
</evidence>
<dbReference type="STRING" id="34508.A0A4U5P6V1"/>
<keyword evidence="3 9" id="KW-0575">Peroxidase</keyword>
<dbReference type="Pfam" id="PF00578">
    <property type="entry name" value="AhpC-TSA"/>
    <property type="match status" value="1"/>
</dbReference>
<dbReference type="GO" id="GO:0042744">
    <property type="term" value="P:hydrogen peroxide catabolic process"/>
    <property type="evidence" value="ECO:0007669"/>
    <property type="project" value="TreeGrafter"/>
</dbReference>
<dbReference type="EMBL" id="AZBU02000002">
    <property type="protein sequence ID" value="TKR92082.1"/>
    <property type="molecule type" value="Genomic_DNA"/>
</dbReference>
<dbReference type="GO" id="GO:0045454">
    <property type="term" value="P:cell redox homeostasis"/>
    <property type="evidence" value="ECO:0007669"/>
    <property type="project" value="TreeGrafter"/>
</dbReference>
<evidence type="ECO:0000256" key="1">
    <source>
        <dbReference type="ARBA" id="ARBA00009796"/>
    </source>
</evidence>
<dbReference type="OrthoDB" id="185659at2759"/>
<keyword evidence="4 9" id="KW-0049">Antioxidant</keyword>
<dbReference type="EC" id="1.11.1.24" evidence="2"/>
<keyword evidence="5 9" id="KW-0560">Oxidoreductase</keyword>
<gene>
    <name evidence="12" type="ORF">L596_006798</name>
</gene>
<comment type="similarity">
    <text evidence="1">Belongs to the peroxiredoxin family. AhpC/Prx1 subfamily.</text>
</comment>
<organism evidence="12">
    <name type="scientific">Steinernema carpocapsae</name>
    <name type="common">Entomopathogenic nematode</name>
    <dbReference type="NCBI Taxonomy" id="34508"/>
    <lineage>
        <taxon>Eukaryota</taxon>
        <taxon>Metazoa</taxon>
        <taxon>Ecdysozoa</taxon>
        <taxon>Nematoda</taxon>
        <taxon>Chromadorea</taxon>
        <taxon>Rhabditida</taxon>
        <taxon>Tylenchina</taxon>
        <taxon>Panagrolaimomorpha</taxon>
        <taxon>Strongyloidoidea</taxon>
        <taxon>Steinernematidae</taxon>
        <taxon>Steinernema</taxon>
    </lineage>
</organism>
<dbReference type="InterPro" id="IPR000866">
    <property type="entry name" value="AhpC/TSA"/>
</dbReference>
<feature type="domain" description="Thioredoxin" evidence="11">
    <location>
        <begin position="14"/>
        <end position="172"/>
    </location>
</feature>
<reference evidence="12" key="2">
    <citation type="journal article" date="2015" name="Genome Biol.">
        <title>Comparative genomics of Steinernema reveals deeply conserved gene regulatory networks.</title>
        <authorList>
            <person name="Dillman A.R."/>
            <person name="Macchietto M."/>
            <person name="Porter C.F."/>
            <person name="Rogers A."/>
            <person name="Williams B."/>
            <person name="Antoshechkin I."/>
            <person name="Lee M.M."/>
            <person name="Goodwin Z."/>
            <person name="Lu X."/>
            <person name="Lewis E.E."/>
            <person name="Goodrich-Blair H."/>
            <person name="Stock S.P."/>
            <person name="Adams B.J."/>
            <person name="Sternberg P.W."/>
            <person name="Mortazavi A."/>
        </authorList>
    </citation>
    <scope>NUCLEOTIDE SEQUENCE [LARGE SCALE GENOMIC DNA]</scope>
    <source>
        <strain evidence="12">ALL</strain>
    </source>
</reference>
<sequence>MRLGSRISRSFATATIGKPAPEFTAKAVVNGDFQQVSLNDYKGKYVVLFFYPLDFTFVCPTEIIAFSDRNEEFKKLDVQLLACSTDSQFSHLAWINEPRKHGGLGEMNFPLLADTNHKISTDYGVLMENEGIAFRGLFIIDPKGILRQITINDLPVGRSVEETLRLIQAFQFTDKHGEVCPAEWTPGKDTIKPDVKESKEYFNKQ</sequence>
<feature type="active site" description="Cysteine sulfenic acid (-SOH) intermediate; for peroxidase activity" evidence="10">
    <location>
        <position position="59"/>
    </location>
</feature>
<dbReference type="InterPro" id="IPR019479">
    <property type="entry name" value="Peroxiredoxin_C"/>
</dbReference>
<dbReference type="InterPro" id="IPR050217">
    <property type="entry name" value="Peroxiredoxin"/>
</dbReference>
<name>A0A4U5P6V1_STECR</name>
<dbReference type="InterPro" id="IPR013766">
    <property type="entry name" value="Thioredoxin_domain"/>
</dbReference>
<dbReference type="GO" id="GO:0019430">
    <property type="term" value="P:removal of superoxide radicals"/>
    <property type="evidence" value="ECO:0007669"/>
    <property type="project" value="TreeGrafter"/>
</dbReference>
<reference evidence="12" key="1">
    <citation type="submission" date="2013-11" db="EMBL/GenBank/DDBJ databases">
        <authorList>
            <person name="Sternberg P."/>
            <person name="Dillman A."/>
            <person name="Macchietto M."/>
        </authorList>
    </citation>
    <scope>NUCLEOTIDE SEQUENCE</scope>
    <source>
        <strain evidence="12">ALL</strain>
    </source>
</reference>
<evidence type="ECO:0000256" key="2">
    <source>
        <dbReference type="ARBA" id="ARBA00013017"/>
    </source>
</evidence>
<accession>A0A4U5P6V1</accession>
<evidence type="ECO:0000256" key="10">
    <source>
        <dbReference type="PIRSR" id="PIRSR000239-1"/>
    </source>
</evidence>
<dbReference type="Pfam" id="PF10417">
    <property type="entry name" value="1-cysPrx_C"/>
    <property type="match status" value="1"/>
</dbReference>
<evidence type="ECO:0000256" key="5">
    <source>
        <dbReference type="ARBA" id="ARBA00023002"/>
    </source>
</evidence>
<dbReference type="GO" id="GO:0005829">
    <property type="term" value="C:cytosol"/>
    <property type="evidence" value="ECO:0007669"/>
    <property type="project" value="TreeGrafter"/>
</dbReference>
<comment type="function">
    <text evidence="9">Thiol-specific peroxidase that catalyzes the reduction of hydrogen peroxide and organic hydroperoxides to water and alcohols, respectively.</text>
</comment>
<evidence type="ECO:0000256" key="4">
    <source>
        <dbReference type="ARBA" id="ARBA00022862"/>
    </source>
</evidence>
<dbReference type="Gene3D" id="3.40.30.10">
    <property type="entry name" value="Glutaredoxin"/>
    <property type="match status" value="1"/>
</dbReference>
<dbReference type="PANTHER" id="PTHR10681:SF163">
    <property type="entry name" value="AT16346P-RELATED"/>
    <property type="match status" value="1"/>
</dbReference>
<dbReference type="FunFam" id="3.40.30.10:FF:000003">
    <property type="entry name" value="Peroxiredoxin 1"/>
    <property type="match status" value="1"/>
</dbReference>
<evidence type="ECO:0000313" key="12">
    <source>
        <dbReference type="EMBL" id="TKR92082.1"/>
    </source>
</evidence>
<keyword evidence="6" id="KW-1015">Disulfide bond</keyword>
<comment type="catalytic activity">
    <reaction evidence="8">
        <text>a hydroperoxide + [thioredoxin]-dithiol = an alcohol + [thioredoxin]-disulfide + H2O</text>
        <dbReference type="Rhea" id="RHEA:62620"/>
        <dbReference type="Rhea" id="RHEA-COMP:10698"/>
        <dbReference type="Rhea" id="RHEA-COMP:10700"/>
        <dbReference type="ChEBI" id="CHEBI:15377"/>
        <dbReference type="ChEBI" id="CHEBI:29950"/>
        <dbReference type="ChEBI" id="CHEBI:30879"/>
        <dbReference type="ChEBI" id="CHEBI:35924"/>
        <dbReference type="ChEBI" id="CHEBI:50058"/>
        <dbReference type="EC" id="1.11.1.24"/>
    </reaction>
</comment>
<evidence type="ECO:0000256" key="8">
    <source>
        <dbReference type="ARBA" id="ARBA00049091"/>
    </source>
</evidence>
<reference evidence="12" key="3">
    <citation type="journal article" date="2019" name="G3 (Bethesda)">
        <title>Hybrid Assembly of the Genome of the Entomopathogenic Nematode Steinernema carpocapsae Identifies the X-Chromosome.</title>
        <authorList>
            <person name="Serra L."/>
            <person name="Macchietto M."/>
            <person name="Macias-Munoz A."/>
            <person name="McGill C.J."/>
            <person name="Rodriguez I.M."/>
            <person name="Rodriguez B."/>
            <person name="Murad R."/>
            <person name="Mortazavi A."/>
        </authorList>
    </citation>
    <scope>NUCLEOTIDE SEQUENCE</scope>
    <source>
        <strain evidence="12">ALL</strain>
    </source>
</reference>
<dbReference type="CDD" id="cd03015">
    <property type="entry name" value="PRX_Typ2cys"/>
    <property type="match status" value="1"/>
</dbReference>
<dbReference type="AlphaFoldDB" id="A0A4U5P6V1"/>
<dbReference type="InterPro" id="IPR024706">
    <property type="entry name" value="Peroxiredoxin_AhpC-typ"/>
</dbReference>
<evidence type="ECO:0000259" key="11">
    <source>
        <dbReference type="PROSITE" id="PS51352"/>
    </source>
</evidence>
<evidence type="ECO:0000256" key="6">
    <source>
        <dbReference type="ARBA" id="ARBA00023157"/>
    </source>
</evidence>
<dbReference type="InterPro" id="IPR036249">
    <property type="entry name" value="Thioredoxin-like_sf"/>
</dbReference>
<dbReference type="PROSITE" id="PS51352">
    <property type="entry name" value="THIOREDOXIN_2"/>
    <property type="match status" value="1"/>
</dbReference>
<protein>
    <recommendedName>
        <fullName evidence="2">thioredoxin-dependent peroxiredoxin</fullName>
        <ecNumber evidence="2">1.11.1.24</ecNumber>
    </recommendedName>
</protein>
<comment type="caution">
    <text evidence="12">The sequence shown here is derived from an EMBL/GenBank/DDBJ whole genome shotgun (WGS) entry which is preliminary data.</text>
</comment>
<dbReference type="PIRSF" id="PIRSF000239">
    <property type="entry name" value="AHPC"/>
    <property type="match status" value="1"/>
</dbReference>
<keyword evidence="7 9" id="KW-0676">Redox-active center</keyword>
<dbReference type="GO" id="GO:0008379">
    <property type="term" value="F:thioredoxin peroxidase activity"/>
    <property type="evidence" value="ECO:0007669"/>
    <property type="project" value="TreeGrafter"/>
</dbReference>
<dbReference type="SUPFAM" id="SSF52833">
    <property type="entry name" value="Thioredoxin-like"/>
    <property type="match status" value="1"/>
</dbReference>
<proteinExistence type="inferred from homology"/>
<evidence type="ECO:0000256" key="9">
    <source>
        <dbReference type="PIRNR" id="PIRNR000239"/>
    </source>
</evidence>